<dbReference type="AlphaFoldDB" id="A0AA37SAY4"/>
<accession>A0AA37SAY4</accession>
<proteinExistence type="predicted"/>
<name>A0AA37SAY4_9GAMM</name>
<dbReference type="EMBL" id="BSNM01000016">
    <property type="protein sequence ID" value="GLQ32565.1"/>
    <property type="molecule type" value="Genomic_DNA"/>
</dbReference>
<reference evidence="1" key="2">
    <citation type="submission" date="2023-01" db="EMBL/GenBank/DDBJ databases">
        <title>Draft genome sequence of Litoribrevibacter albus strain NBRC 110071.</title>
        <authorList>
            <person name="Sun Q."/>
            <person name="Mori K."/>
        </authorList>
    </citation>
    <scope>NUCLEOTIDE SEQUENCE</scope>
    <source>
        <strain evidence="1">NBRC 110071</strain>
    </source>
</reference>
<organism evidence="1 2">
    <name type="scientific">Litoribrevibacter albus</name>
    <dbReference type="NCBI Taxonomy" id="1473156"/>
    <lineage>
        <taxon>Bacteria</taxon>
        <taxon>Pseudomonadati</taxon>
        <taxon>Pseudomonadota</taxon>
        <taxon>Gammaproteobacteria</taxon>
        <taxon>Oceanospirillales</taxon>
        <taxon>Oceanospirillaceae</taxon>
        <taxon>Litoribrevibacter</taxon>
    </lineage>
</organism>
<dbReference type="Proteomes" id="UP001161389">
    <property type="component" value="Unassembled WGS sequence"/>
</dbReference>
<reference evidence="1" key="1">
    <citation type="journal article" date="2014" name="Int. J. Syst. Evol. Microbiol.">
        <title>Complete genome sequence of Corynebacterium casei LMG S-19264T (=DSM 44701T), isolated from a smear-ripened cheese.</title>
        <authorList>
            <consortium name="US DOE Joint Genome Institute (JGI-PGF)"/>
            <person name="Walter F."/>
            <person name="Albersmeier A."/>
            <person name="Kalinowski J."/>
            <person name="Ruckert C."/>
        </authorList>
    </citation>
    <scope>NUCLEOTIDE SEQUENCE</scope>
    <source>
        <strain evidence="1">NBRC 110071</strain>
    </source>
</reference>
<evidence type="ECO:0000313" key="2">
    <source>
        <dbReference type="Proteomes" id="UP001161389"/>
    </source>
</evidence>
<keyword evidence="2" id="KW-1185">Reference proteome</keyword>
<evidence type="ECO:0000313" key="1">
    <source>
        <dbReference type="EMBL" id="GLQ32565.1"/>
    </source>
</evidence>
<protein>
    <submittedName>
        <fullName evidence="1">Uncharacterized protein</fullName>
    </submittedName>
</protein>
<gene>
    <name evidence="1" type="ORF">GCM10007876_30440</name>
</gene>
<comment type="caution">
    <text evidence="1">The sequence shown here is derived from an EMBL/GenBank/DDBJ whole genome shotgun (WGS) entry which is preliminary data.</text>
</comment>
<sequence>MSYDFEWLWIETCGIKRRVIIKKYLEERQPNLALPLLTLRNLGQKKPDLISPVKVGFEKLAEETN</sequence>